<feature type="chain" id="PRO_5042895223" description="AB hydrolase-1 domain-containing protein" evidence="1">
    <location>
        <begin position="22"/>
        <end position="397"/>
    </location>
</feature>
<evidence type="ECO:0000313" key="4">
    <source>
        <dbReference type="Proteomes" id="UP001303115"/>
    </source>
</evidence>
<dbReference type="SUPFAM" id="SSF53474">
    <property type="entry name" value="alpha/beta-Hydrolases"/>
    <property type="match status" value="1"/>
</dbReference>
<evidence type="ECO:0000313" key="3">
    <source>
        <dbReference type="EMBL" id="KAK4032179.1"/>
    </source>
</evidence>
<dbReference type="InterPro" id="IPR029058">
    <property type="entry name" value="AB_hydrolase_fold"/>
</dbReference>
<evidence type="ECO:0000259" key="2">
    <source>
        <dbReference type="Pfam" id="PF12697"/>
    </source>
</evidence>
<keyword evidence="4" id="KW-1185">Reference proteome</keyword>
<evidence type="ECO:0000256" key="1">
    <source>
        <dbReference type="SAM" id="SignalP"/>
    </source>
</evidence>
<dbReference type="Gene3D" id="3.40.50.1820">
    <property type="entry name" value="alpha/beta hydrolase"/>
    <property type="match status" value="1"/>
</dbReference>
<reference evidence="4" key="1">
    <citation type="journal article" date="2023" name="Mol. Phylogenet. Evol.">
        <title>Genome-scale phylogeny and comparative genomics of the fungal order Sordariales.</title>
        <authorList>
            <person name="Hensen N."/>
            <person name="Bonometti L."/>
            <person name="Westerberg I."/>
            <person name="Brannstrom I.O."/>
            <person name="Guillou S."/>
            <person name="Cros-Aarteil S."/>
            <person name="Calhoun S."/>
            <person name="Haridas S."/>
            <person name="Kuo A."/>
            <person name="Mondo S."/>
            <person name="Pangilinan J."/>
            <person name="Riley R."/>
            <person name="LaButti K."/>
            <person name="Andreopoulos B."/>
            <person name="Lipzen A."/>
            <person name="Chen C."/>
            <person name="Yan M."/>
            <person name="Daum C."/>
            <person name="Ng V."/>
            <person name="Clum A."/>
            <person name="Steindorff A."/>
            <person name="Ohm R.A."/>
            <person name="Martin F."/>
            <person name="Silar P."/>
            <person name="Natvig D.O."/>
            <person name="Lalanne C."/>
            <person name="Gautier V."/>
            <person name="Ament-Velasquez S.L."/>
            <person name="Kruys A."/>
            <person name="Hutchinson M.I."/>
            <person name="Powell A.J."/>
            <person name="Barry K."/>
            <person name="Miller A.N."/>
            <person name="Grigoriev I.V."/>
            <person name="Debuchy R."/>
            <person name="Gladieux P."/>
            <person name="Hiltunen Thoren M."/>
            <person name="Johannesson H."/>
        </authorList>
    </citation>
    <scope>NUCLEOTIDE SEQUENCE [LARGE SCALE GENOMIC DNA]</scope>
    <source>
        <strain evidence="4">CBS 284.82</strain>
    </source>
</reference>
<comment type="caution">
    <text evidence="3">The sequence shown here is derived from an EMBL/GenBank/DDBJ whole genome shotgun (WGS) entry which is preliminary data.</text>
</comment>
<feature type="signal peptide" evidence="1">
    <location>
        <begin position="1"/>
        <end position="21"/>
    </location>
</feature>
<proteinExistence type="predicted"/>
<dbReference type="AlphaFoldDB" id="A0AAN6P5J8"/>
<feature type="domain" description="AB hydrolase-1" evidence="2">
    <location>
        <begin position="113"/>
        <end position="290"/>
    </location>
</feature>
<accession>A0AAN6P5J8</accession>
<name>A0AAN6P5J8_9PEZI</name>
<dbReference type="Pfam" id="PF12697">
    <property type="entry name" value="Abhydrolase_6"/>
    <property type="match status" value="1"/>
</dbReference>
<organism evidence="3 4">
    <name type="scientific">Parachaetomium inaequale</name>
    <dbReference type="NCBI Taxonomy" id="2588326"/>
    <lineage>
        <taxon>Eukaryota</taxon>
        <taxon>Fungi</taxon>
        <taxon>Dikarya</taxon>
        <taxon>Ascomycota</taxon>
        <taxon>Pezizomycotina</taxon>
        <taxon>Sordariomycetes</taxon>
        <taxon>Sordariomycetidae</taxon>
        <taxon>Sordariales</taxon>
        <taxon>Chaetomiaceae</taxon>
        <taxon>Parachaetomium</taxon>
    </lineage>
</organism>
<sequence length="397" mass="43177">MSNMWSSALIGVLGLTQIAAGAPGAPATSTKQCVELRVPVPVVALNHHYIMPRVDSNIDAIDWTVNVTTWSNPTAAERVTGDVSVDRTFNINAQLCVPSQKGAKADILQIATHGLGFDKRYFDVEVKPAEYSYVNAAVKKGYSILTYDRLGTGKSEKPDAYDLVQIPTEIEILAGLTKLARSGKLISSSKILSTSSNTTIPDVKPSKVVHVGHSFGSFLVALMLSKYGTLSDGAILSSFLLTKLPMIDVLHYDHDFARQHDPVRFAEYGSGYFVLNTESCLQKLFFRKGAFEPELLSYTNKIKQPEAVGTYASEGTSSFAPAAQFKGPIQLFNGEFDNFICNGDCRGVYDKETTEFLFPGSKITPYLQPNTGHALNVATNASAGYQVMLQYLDSNGL</sequence>
<dbReference type="EMBL" id="MU854639">
    <property type="protein sequence ID" value="KAK4032179.1"/>
    <property type="molecule type" value="Genomic_DNA"/>
</dbReference>
<keyword evidence="1" id="KW-0732">Signal</keyword>
<dbReference type="Proteomes" id="UP001303115">
    <property type="component" value="Unassembled WGS sequence"/>
</dbReference>
<dbReference type="InterPro" id="IPR000073">
    <property type="entry name" value="AB_hydrolase_1"/>
</dbReference>
<protein>
    <recommendedName>
        <fullName evidence="2">AB hydrolase-1 domain-containing protein</fullName>
    </recommendedName>
</protein>
<gene>
    <name evidence="3" type="ORF">C8A01DRAFT_41389</name>
</gene>